<accession>A0ACC2B8G1</accession>
<reference evidence="2" key="1">
    <citation type="journal article" date="2024" name="Proc. Natl. Acad. Sci. U.S.A.">
        <title>Extraordinary preservation of gene collinearity over three hundred million years revealed in homosporous lycophytes.</title>
        <authorList>
            <person name="Li C."/>
            <person name="Wickell D."/>
            <person name="Kuo L.Y."/>
            <person name="Chen X."/>
            <person name="Nie B."/>
            <person name="Liao X."/>
            <person name="Peng D."/>
            <person name="Ji J."/>
            <person name="Jenkins J."/>
            <person name="Williams M."/>
            <person name="Shu S."/>
            <person name="Plott C."/>
            <person name="Barry K."/>
            <person name="Rajasekar S."/>
            <person name="Grimwood J."/>
            <person name="Han X."/>
            <person name="Sun S."/>
            <person name="Hou Z."/>
            <person name="He W."/>
            <person name="Dai G."/>
            <person name="Sun C."/>
            <person name="Schmutz J."/>
            <person name="Leebens-Mack J.H."/>
            <person name="Li F.W."/>
            <person name="Wang L."/>
        </authorList>
    </citation>
    <scope>NUCLEOTIDE SEQUENCE [LARGE SCALE GENOMIC DNA]</scope>
    <source>
        <strain evidence="2">cv. PW_Plant_1</strain>
    </source>
</reference>
<dbReference type="EMBL" id="CM055108">
    <property type="protein sequence ID" value="KAJ7526041.1"/>
    <property type="molecule type" value="Genomic_DNA"/>
</dbReference>
<organism evidence="1 2">
    <name type="scientific">Diphasiastrum complanatum</name>
    <name type="common">Issler's clubmoss</name>
    <name type="synonym">Lycopodium complanatum</name>
    <dbReference type="NCBI Taxonomy" id="34168"/>
    <lineage>
        <taxon>Eukaryota</taxon>
        <taxon>Viridiplantae</taxon>
        <taxon>Streptophyta</taxon>
        <taxon>Embryophyta</taxon>
        <taxon>Tracheophyta</taxon>
        <taxon>Lycopodiopsida</taxon>
        <taxon>Lycopodiales</taxon>
        <taxon>Lycopodiaceae</taxon>
        <taxon>Lycopodioideae</taxon>
        <taxon>Diphasiastrum</taxon>
    </lineage>
</organism>
<evidence type="ECO:0000313" key="2">
    <source>
        <dbReference type="Proteomes" id="UP001162992"/>
    </source>
</evidence>
<evidence type="ECO:0000313" key="1">
    <source>
        <dbReference type="EMBL" id="KAJ7526041.1"/>
    </source>
</evidence>
<keyword evidence="2" id="KW-1185">Reference proteome</keyword>
<gene>
    <name evidence="1" type="ORF">O6H91_17G079000</name>
</gene>
<protein>
    <submittedName>
        <fullName evidence="1">Uncharacterized protein</fullName>
    </submittedName>
</protein>
<sequence>MRRTRFSTLTHQSHFRQQQQQRQEEENVRVPIEDIPFGQTQSGSRDRDKQEAVGLDHLLNEKTLASLLKRCGQAKALCDGRLAHAHILRHKQNHSRFLSNWLVQMYGDCGSLEEAQAVFDNLRKPNLYSWTVLIKAYTKNGRGREALECFYLLQLEGLKPNHVTYVCAVDACASLAALDKGKQIHAAIIKSGCEGYVNIGTALVNMYGKCGSLQDAKIVFGGMPQKDVVSWNAMICAYARNRKGMDALDCFHQMRHSGLKPSYVTFICALDACAGLTILDKGKEVHALMENGFERQVFVGTALINMYGKCGSVDDARNVFERMASRNVVTWNAMIAAYAQNGQGKEALDCYHQMQREGINPDQITFVSVLSACSHTGGVSEGRPYFLSMIQDYGITPLLEHCMCLVDALGRAGYLDDAEDLINVMPFKTEVVLWSCLLSACRIHGDVERGLRIANHTLKLNPKIAAPYVLLSSMFAAADS</sequence>
<dbReference type="Proteomes" id="UP001162992">
    <property type="component" value="Chromosome 17"/>
</dbReference>
<proteinExistence type="predicted"/>
<comment type="caution">
    <text evidence="1">The sequence shown here is derived from an EMBL/GenBank/DDBJ whole genome shotgun (WGS) entry which is preliminary data.</text>
</comment>
<name>A0ACC2B8G1_DIPCM</name>